<sequence>MVHDEPKYHDDASSEQQVEQSEFRPWDQLCGLDAFPPGVDFAAYICSDASADLGATENLDDEDREKVAADAEQVPENDGMDADRVSTASEVIDAVDLLRSFVEPQEGGERALTAPASYDRVLRDAFNEKSYAV</sequence>
<dbReference type="Proteomes" id="UP000821865">
    <property type="component" value="Chromosome 1"/>
</dbReference>
<keyword evidence="2" id="KW-1185">Reference proteome</keyword>
<organism evidence="1 2">
    <name type="scientific">Dermacentor silvarum</name>
    <name type="common">Tick</name>
    <dbReference type="NCBI Taxonomy" id="543639"/>
    <lineage>
        <taxon>Eukaryota</taxon>
        <taxon>Metazoa</taxon>
        <taxon>Ecdysozoa</taxon>
        <taxon>Arthropoda</taxon>
        <taxon>Chelicerata</taxon>
        <taxon>Arachnida</taxon>
        <taxon>Acari</taxon>
        <taxon>Parasitiformes</taxon>
        <taxon>Ixodida</taxon>
        <taxon>Ixodoidea</taxon>
        <taxon>Ixodidae</taxon>
        <taxon>Rhipicephalinae</taxon>
        <taxon>Dermacentor</taxon>
    </lineage>
</organism>
<name>A0ACB8DYG4_DERSI</name>
<reference evidence="1" key="1">
    <citation type="submission" date="2020-05" db="EMBL/GenBank/DDBJ databases">
        <title>Large-scale comparative analyses of tick genomes elucidate their genetic diversity and vector capacities.</title>
        <authorList>
            <person name="Jia N."/>
            <person name="Wang J."/>
            <person name="Shi W."/>
            <person name="Du L."/>
            <person name="Sun Y."/>
            <person name="Zhan W."/>
            <person name="Jiang J."/>
            <person name="Wang Q."/>
            <person name="Zhang B."/>
            <person name="Ji P."/>
            <person name="Sakyi L.B."/>
            <person name="Cui X."/>
            <person name="Yuan T."/>
            <person name="Jiang B."/>
            <person name="Yang W."/>
            <person name="Lam T.T.-Y."/>
            <person name="Chang Q."/>
            <person name="Ding S."/>
            <person name="Wang X."/>
            <person name="Zhu J."/>
            <person name="Ruan X."/>
            <person name="Zhao L."/>
            <person name="Wei J."/>
            <person name="Que T."/>
            <person name="Du C."/>
            <person name="Cheng J."/>
            <person name="Dai P."/>
            <person name="Han X."/>
            <person name="Huang E."/>
            <person name="Gao Y."/>
            <person name="Liu J."/>
            <person name="Shao H."/>
            <person name="Ye R."/>
            <person name="Li L."/>
            <person name="Wei W."/>
            <person name="Wang X."/>
            <person name="Wang C."/>
            <person name="Yang T."/>
            <person name="Huo Q."/>
            <person name="Li W."/>
            <person name="Guo W."/>
            <person name="Chen H."/>
            <person name="Zhou L."/>
            <person name="Ni X."/>
            <person name="Tian J."/>
            <person name="Zhou Y."/>
            <person name="Sheng Y."/>
            <person name="Liu T."/>
            <person name="Pan Y."/>
            <person name="Xia L."/>
            <person name="Li J."/>
            <person name="Zhao F."/>
            <person name="Cao W."/>
        </authorList>
    </citation>
    <scope>NUCLEOTIDE SEQUENCE</scope>
    <source>
        <strain evidence="1">Dsil-2018</strain>
    </source>
</reference>
<proteinExistence type="predicted"/>
<gene>
    <name evidence="1" type="ORF">HPB49_009872</name>
</gene>
<accession>A0ACB8DYG4</accession>
<dbReference type="EMBL" id="CM023470">
    <property type="protein sequence ID" value="KAH7979560.1"/>
    <property type="molecule type" value="Genomic_DNA"/>
</dbReference>
<protein>
    <submittedName>
        <fullName evidence="1">Uncharacterized protein</fullName>
    </submittedName>
</protein>
<evidence type="ECO:0000313" key="1">
    <source>
        <dbReference type="EMBL" id="KAH7979560.1"/>
    </source>
</evidence>
<comment type="caution">
    <text evidence="1">The sequence shown here is derived from an EMBL/GenBank/DDBJ whole genome shotgun (WGS) entry which is preliminary data.</text>
</comment>
<evidence type="ECO:0000313" key="2">
    <source>
        <dbReference type="Proteomes" id="UP000821865"/>
    </source>
</evidence>